<dbReference type="Gene3D" id="1.10.260.40">
    <property type="entry name" value="lambda repressor-like DNA-binding domains"/>
    <property type="match status" value="1"/>
</dbReference>
<dbReference type="SMART" id="SM00530">
    <property type="entry name" value="HTH_XRE"/>
    <property type="match status" value="1"/>
</dbReference>
<reference evidence="2" key="1">
    <citation type="journal article" date="2014" name="Int. J. Syst. Evol. Microbiol.">
        <title>Complete genome sequence of Corynebacterium casei LMG S-19264T (=DSM 44701T), isolated from a smear-ripened cheese.</title>
        <authorList>
            <consortium name="US DOE Joint Genome Institute (JGI-PGF)"/>
            <person name="Walter F."/>
            <person name="Albersmeier A."/>
            <person name="Kalinowski J."/>
            <person name="Ruckert C."/>
        </authorList>
    </citation>
    <scope>NUCLEOTIDE SEQUENCE</scope>
    <source>
        <strain evidence="2">CGMCC 4.5737</strain>
    </source>
</reference>
<name>A0A8J3CDL7_9PSEU</name>
<dbReference type="PROSITE" id="PS50943">
    <property type="entry name" value="HTH_CROC1"/>
    <property type="match status" value="1"/>
</dbReference>
<accession>A0A8J3CDL7</accession>
<dbReference type="GO" id="GO:0003677">
    <property type="term" value="F:DNA binding"/>
    <property type="evidence" value="ECO:0007669"/>
    <property type="project" value="InterPro"/>
</dbReference>
<dbReference type="InterPro" id="IPR001387">
    <property type="entry name" value="Cro/C1-type_HTH"/>
</dbReference>
<dbReference type="CDD" id="cd00093">
    <property type="entry name" value="HTH_XRE"/>
    <property type="match status" value="1"/>
</dbReference>
<evidence type="ECO:0000313" key="3">
    <source>
        <dbReference type="Proteomes" id="UP000637578"/>
    </source>
</evidence>
<feature type="domain" description="HTH cro/C1-type" evidence="1">
    <location>
        <begin position="11"/>
        <end position="65"/>
    </location>
</feature>
<dbReference type="Proteomes" id="UP000637578">
    <property type="component" value="Unassembled WGS sequence"/>
</dbReference>
<gene>
    <name evidence="2" type="ORF">GCM10012275_24970</name>
</gene>
<protein>
    <recommendedName>
        <fullName evidence="1">HTH cro/C1-type domain-containing protein</fullName>
    </recommendedName>
</protein>
<dbReference type="EMBL" id="BMMK01000010">
    <property type="protein sequence ID" value="GGM52983.1"/>
    <property type="molecule type" value="Genomic_DNA"/>
</dbReference>
<dbReference type="AlphaFoldDB" id="A0A8J3CDL7"/>
<evidence type="ECO:0000313" key="2">
    <source>
        <dbReference type="EMBL" id="GGM52983.1"/>
    </source>
</evidence>
<dbReference type="RefSeq" id="WP_189057169.1">
    <property type="nucleotide sequence ID" value="NZ_BMMK01000010.1"/>
</dbReference>
<dbReference type="InterPro" id="IPR010982">
    <property type="entry name" value="Lambda_DNA-bd_dom_sf"/>
</dbReference>
<reference evidence="2" key="2">
    <citation type="submission" date="2020-09" db="EMBL/GenBank/DDBJ databases">
        <authorList>
            <person name="Sun Q."/>
            <person name="Zhou Y."/>
        </authorList>
    </citation>
    <scope>NUCLEOTIDE SEQUENCE</scope>
    <source>
        <strain evidence="2">CGMCC 4.5737</strain>
    </source>
</reference>
<dbReference type="SUPFAM" id="SSF47413">
    <property type="entry name" value="lambda repressor-like DNA-binding domains"/>
    <property type="match status" value="1"/>
</dbReference>
<organism evidence="2 3">
    <name type="scientific">Longimycelium tulufanense</name>
    <dbReference type="NCBI Taxonomy" id="907463"/>
    <lineage>
        <taxon>Bacteria</taxon>
        <taxon>Bacillati</taxon>
        <taxon>Actinomycetota</taxon>
        <taxon>Actinomycetes</taxon>
        <taxon>Pseudonocardiales</taxon>
        <taxon>Pseudonocardiaceae</taxon>
        <taxon>Longimycelium</taxon>
    </lineage>
</organism>
<proteinExistence type="predicted"/>
<sequence>MKDAYRPWVQLRVIREKDGHSQTSLAKVAGMSRALVCRLENGDRKPNARHIARLAGALKVPKSMLQPTPSDADDEVIDTLAEELGMPAEALRERLQTLLFGAGEAA</sequence>
<dbReference type="Pfam" id="PF01381">
    <property type="entry name" value="HTH_3"/>
    <property type="match status" value="1"/>
</dbReference>
<comment type="caution">
    <text evidence="2">The sequence shown here is derived from an EMBL/GenBank/DDBJ whole genome shotgun (WGS) entry which is preliminary data.</text>
</comment>
<evidence type="ECO:0000259" key="1">
    <source>
        <dbReference type="PROSITE" id="PS50943"/>
    </source>
</evidence>
<keyword evidence="3" id="KW-1185">Reference proteome</keyword>